<accession>A0A7J6E6R8</accession>
<protein>
    <recommendedName>
        <fullName evidence="6">RING-type domain-containing protein</fullName>
    </recommendedName>
</protein>
<keyword evidence="1" id="KW-0479">Metal-binding</keyword>
<dbReference type="Pfam" id="PF13923">
    <property type="entry name" value="zf-C3HC4_2"/>
    <property type="match status" value="1"/>
</dbReference>
<name>A0A7J6E6R8_CANSA</name>
<feature type="region of interest" description="Disordered" evidence="5">
    <location>
        <begin position="219"/>
        <end position="337"/>
    </location>
</feature>
<evidence type="ECO:0000313" key="8">
    <source>
        <dbReference type="Proteomes" id="UP000583929"/>
    </source>
</evidence>
<feature type="region of interest" description="Disordered" evidence="5">
    <location>
        <begin position="88"/>
        <end position="124"/>
    </location>
</feature>
<feature type="compositionally biased region" description="Basic and acidic residues" evidence="5">
    <location>
        <begin position="316"/>
        <end position="337"/>
    </location>
</feature>
<evidence type="ECO:0000256" key="1">
    <source>
        <dbReference type="ARBA" id="ARBA00022723"/>
    </source>
</evidence>
<dbReference type="InterPro" id="IPR044807">
    <property type="entry name" value="DRIP1-like"/>
</dbReference>
<feature type="compositionally biased region" description="Basic residues" evidence="5">
    <location>
        <begin position="249"/>
        <end position="265"/>
    </location>
</feature>
<reference evidence="7 8" key="1">
    <citation type="journal article" date="2020" name="bioRxiv">
        <title>Sequence and annotation of 42 cannabis genomes reveals extensive copy number variation in cannabinoid synthesis and pathogen resistance genes.</title>
        <authorList>
            <person name="Mckernan K.J."/>
            <person name="Helbert Y."/>
            <person name="Kane L.T."/>
            <person name="Ebling H."/>
            <person name="Zhang L."/>
            <person name="Liu B."/>
            <person name="Eaton Z."/>
            <person name="Mclaughlin S."/>
            <person name="Kingan S."/>
            <person name="Baybayan P."/>
            <person name="Concepcion G."/>
            <person name="Jordan M."/>
            <person name="Riva A."/>
            <person name="Barbazuk W."/>
            <person name="Harkins T."/>
        </authorList>
    </citation>
    <scope>NUCLEOTIDE SEQUENCE [LARGE SCALE GENOMIC DNA]</scope>
    <source>
        <strain evidence="8">cv. Jamaican Lion 4</strain>
        <tissue evidence="7">Leaf</tissue>
    </source>
</reference>
<keyword evidence="8" id="KW-1185">Reference proteome</keyword>
<evidence type="ECO:0000259" key="6">
    <source>
        <dbReference type="PROSITE" id="PS50089"/>
    </source>
</evidence>
<dbReference type="Proteomes" id="UP000583929">
    <property type="component" value="Unassembled WGS sequence"/>
</dbReference>
<dbReference type="InterPro" id="IPR013083">
    <property type="entry name" value="Znf_RING/FYVE/PHD"/>
</dbReference>
<evidence type="ECO:0000256" key="2">
    <source>
        <dbReference type="ARBA" id="ARBA00022771"/>
    </source>
</evidence>
<comment type="caution">
    <text evidence="7">The sequence shown here is derived from an EMBL/GenBank/DDBJ whole genome shotgun (WGS) entry which is preliminary data.</text>
</comment>
<dbReference type="EMBL" id="JAATIQ010000502">
    <property type="protein sequence ID" value="KAF4353560.1"/>
    <property type="molecule type" value="Genomic_DNA"/>
</dbReference>
<dbReference type="CDD" id="cd16525">
    <property type="entry name" value="RING-HC_PCGF"/>
    <property type="match status" value="1"/>
</dbReference>
<keyword evidence="3" id="KW-0862">Zinc</keyword>
<gene>
    <name evidence="7" type="ORF">G4B88_003665</name>
</gene>
<evidence type="ECO:0000313" key="7">
    <source>
        <dbReference type="EMBL" id="KAF4353560.1"/>
    </source>
</evidence>
<dbReference type="InterPro" id="IPR017907">
    <property type="entry name" value="Znf_RING_CS"/>
</dbReference>
<feature type="compositionally biased region" description="Basic and acidic residues" evidence="5">
    <location>
        <begin position="96"/>
        <end position="115"/>
    </location>
</feature>
<sequence>MMEREVVKVRADMVAQLLKCNLCQNFLDDATTIVECLHSFCRVCIVKKITEEGCNTCPVCKVELGAVPLDKLRSDYNLKQLREKLFPPKLIPKPNPETKTKKANNKEAEAHDESHSMYSSVPVTAKEKERSLSSLADTECKVSALKPPLSGLRRNPPRNSYILRESAIPIREDYFRAKIYVNRKHGQKNATGSSKNGVQNMSTENNAKILKEKVAASDIKTDDQANTQEATVTNNPVLTDPPATVSKVQGKRFRGRGRGRGGSRSRGKDSAPTLSKTEEIVQPTSATVTEGQHSVPPVESKGSDFSTEGQHSVPVESKESEPATERQDSVRVESKGSEPAEIRFFSPIWFSLIASHDQKVYPPLPQLSSRFLRVEILLKGEPMSSTLQLRSLLDIYGQSMSSENIETSPGSSGEDVVMDLTYARKAQS</sequence>
<proteinExistence type="predicted"/>
<dbReference type="GO" id="GO:0008270">
    <property type="term" value="F:zinc ion binding"/>
    <property type="evidence" value="ECO:0007669"/>
    <property type="project" value="UniProtKB-KW"/>
</dbReference>
<dbReference type="InterPro" id="IPR001841">
    <property type="entry name" value="Znf_RING"/>
</dbReference>
<dbReference type="AlphaFoldDB" id="A0A7J6E6R8"/>
<dbReference type="SUPFAM" id="SSF57850">
    <property type="entry name" value="RING/U-box"/>
    <property type="match status" value="1"/>
</dbReference>
<feature type="compositionally biased region" description="Polar residues" evidence="5">
    <location>
        <begin position="224"/>
        <end position="237"/>
    </location>
</feature>
<organism evidence="7 8">
    <name type="scientific">Cannabis sativa</name>
    <name type="common">Hemp</name>
    <name type="synonym">Marijuana</name>
    <dbReference type="NCBI Taxonomy" id="3483"/>
    <lineage>
        <taxon>Eukaryota</taxon>
        <taxon>Viridiplantae</taxon>
        <taxon>Streptophyta</taxon>
        <taxon>Embryophyta</taxon>
        <taxon>Tracheophyta</taxon>
        <taxon>Spermatophyta</taxon>
        <taxon>Magnoliopsida</taxon>
        <taxon>eudicotyledons</taxon>
        <taxon>Gunneridae</taxon>
        <taxon>Pentapetalae</taxon>
        <taxon>rosids</taxon>
        <taxon>fabids</taxon>
        <taxon>Rosales</taxon>
        <taxon>Cannabaceae</taxon>
        <taxon>Cannabis</taxon>
    </lineage>
</organism>
<evidence type="ECO:0000256" key="5">
    <source>
        <dbReference type="SAM" id="MobiDB-lite"/>
    </source>
</evidence>
<dbReference type="PROSITE" id="PS50089">
    <property type="entry name" value="ZF_RING_2"/>
    <property type="match status" value="1"/>
</dbReference>
<dbReference type="SMART" id="SM00184">
    <property type="entry name" value="RING"/>
    <property type="match status" value="1"/>
</dbReference>
<feature type="domain" description="RING-type" evidence="6">
    <location>
        <begin position="20"/>
        <end position="61"/>
    </location>
</feature>
<keyword evidence="2 4" id="KW-0863">Zinc-finger</keyword>
<dbReference type="PANTHER" id="PTHR46293:SF3">
    <property type="entry name" value="E3 UBIQUITIN PROTEIN LIGASE DRIPH-RELATED"/>
    <property type="match status" value="1"/>
</dbReference>
<evidence type="ECO:0000256" key="3">
    <source>
        <dbReference type="ARBA" id="ARBA00022833"/>
    </source>
</evidence>
<dbReference type="PANTHER" id="PTHR46293">
    <property type="entry name" value="E3 UBIQUITIN PROTEIN LIGASE DRIP1"/>
    <property type="match status" value="1"/>
</dbReference>
<feature type="compositionally biased region" description="Polar residues" evidence="5">
    <location>
        <begin position="282"/>
        <end position="292"/>
    </location>
</feature>
<dbReference type="GO" id="GO:0004842">
    <property type="term" value="F:ubiquitin-protein transferase activity"/>
    <property type="evidence" value="ECO:0007669"/>
    <property type="project" value="InterPro"/>
</dbReference>
<dbReference type="Gene3D" id="3.30.40.10">
    <property type="entry name" value="Zinc/RING finger domain, C3HC4 (zinc finger)"/>
    <property type="match status" value="1"/>
</dbReference>
<dbReference type="PROSITE" id="PS00518">
    <property type="entry name" value="ZF_RING_1"/>
    <property type="match status" value="1"/>
</dbReference>
<evidence type="ECO:0000256" key="4">
    <source>
        <dbReference type="PROSITE-ProRule" id="PRU00175"/>
    </source>
</evidence>